<proteinExistence type="predicted"/>
<name>A0A8J8PZ96_9EURY</name>
<dbReference type="Proteomes" id="UP000766904">
    <property type="component" value="Unassembled WGS sequence"/>
</dbReference>
<reference evidence="1" key="1">
    <citation type="submission" date="2017-11" db="EMBL/GenBank/DDBJ databases">
        <authorList>
            <person name="Kajale S.C."/>
            <person name="Sharma A."/>
        </authorList>
    </citation>
    <scope>NUCLEOTIDE SEQUENCE</scope>
    <source>
        <strain evidence="1">LS1_42</strain>
    </source>
</reference>
<keyword evidence="2" id="KW-1185">Reference proteome</keyword>
<evidence type="ECO:0000313" key="1">
    <source>
        <dbReference type="EMBL" id="TYL37586.1"/>
    </source>
</evidence>
<gene>
    <name evidence="1" type="ORF">CV102_16635</name>
</gene>
<evidence type="ECO:0000313" key="2">
    <source>
        <dbReference type="Proteomes" id="UP000766904"/>
    </source>
</evidence>
<accession>A0A8J8PZ96</accession>
<comment type="caution">
    <text evidence="1">The sequence shown here is derived from an EMBL/GenBank/DDBJ whole genome shotgun (WGS) entry which is preliminary data.</text>
</comment>
<organism evidence="1 2">
    <name type="scientific">Natronococcus pandeyae</name>
    <dbReference type="NCBI Taxonomy" id="2055836"/>
    <lineage>
        <taxon>Archaea</taxon>
        <taxon>Methanobacteriati</taxon>
        <taxon>Methanobacteriota</taxon>
        <taxon>Stenosarchaea group</taxon>
        <taxon>Halobacteria</taxon>
        <taxon>Halobacteriales</taxon>
        <taxon>Natrialbaceae</taxon>
        <taxon>Natronococcus</taxon>
    </lineage>
</organism>
<dbReference type="AlphaFoldDB" id="A0A8J8PZ96"/>
<protein>
    <submittedName>
        <fullName evidence="1">Uncharacterized protein</fullName>
    </submittedName>
</protein>
<dbReference type="EMBL" id="PHNJ01000009">
    <property type="protein sequence ID" value="TYL37586.1"/>
    <property type="molecule type" value="Genomic_DNA"/>
</dbReference>
<sequence length="137" mass="15828">MLELHYFRDQNVPQPEVANQFEDANYDDRTFDVARSFFFSEDERREVSFAPTREPPEEWEMPEYGISPFPASYGVIIENSGSSGQFEIELTYKDTLGYDLEEPSSKLESVDSDEQVEVLFDVMIPGDVEYEIFAEPA</sequence>